<name>A0ABP9BZ79_9ACTN</name>
<sequence>MRPVAGAMPSPAALPTARSASMGAVAVVRRKSGAAGGRITEAGVPDALFCGPAPPRTNPFAEVIIYRKIAFVNEASDGLRQLLRDASTPVRSQSNCCSKIVREVWPVH</sequence>
<protein>
    <submittedName>
        <fullName evidence="1">Uncharacterized protein</fullName>
    </submittedName>
</protein>
<accession>A0ABP9BZ79</accession>
<keyword evidence="2" id="KW-1185">Reference proteome</keyword>
<comment type="caution">
    <text evidence="1">The sequence shown here is derived from an EMBL/GenBank/DDBJ whole genome shotgun (WGS) entry which is preliminary data.</text>
</comment>
<gene>
    <name evidence="1" type="ORF">GCM10023353_00100</name>
</gene>
<dbReference type="EMBL" id="BAABKQ010000001">
    <property type="protein sequence ID" value="GAA4802268.1"/>
    <property type="molecule type" value="Genomic_DNA"/>
</dbReference>
<evidence type="ECO:0000313" key="1">
    <source>
        <dbReference type="EMBL" id="GAA4802268.1"/>
    </source>
</evidence>
<organism evidence="1 2">
    <name type="scientific">Tomitella cavernea</name>
    <dbReference type="NCBI Taxonomy" id="1387982"/>
    <lineage>
        <taxon>Bacteria</taxon>
        <taxon>Bacillati</taxon>
        <taxon>Actinomycetota</taxon>
        <taxon>Actinomycetes</taxon>
        <taxon>Mycobacteriales</taxon>
        <taxon>Tomitella</taxon>
    </lineage>
</organism>
<reference evidence="2" key="1">
    <citation type="journal article" date="2019" name="Int. J. Syst. Evol. Microbiol.">
        <title>The Global Catalogue of Microorganisms (GCM) 10K type strain sequencing project: providing services to taxonomists for standard genome sequencing and annotation.</title>
        <authorList>
            <consortium name="The Broad Institute Genomics Platform"/>
            <consortium name="The Broad Institute Genome Sequencing Center for Infectious Disease"/>
            <person name="Wu L."/>
            <person name="Ma J."/>
        </authorList>
    </citation>
    <scope>NUCLEOTIDE SEQUENCE [LARGE SCALE GENOMIC DNA]</scope>
    <source>
        <strain evidence="2">JCM 18542</strain>
    </source>
</reference>
<dbReference type="Proteomes" id="UP001500839">
    <property type="component" value="Unassembled WGS sequence"/>
</dbReference>
<proteinExistence type="predicted"/>
<evidence type="ECO:0000313" key="2">
    <source>
        <dbReference type="Proteomes" id="UP001500839"/>
    </source>
</evidence>